<proteinExistence type="predicted"/>
<keyword evidence="2" id="KW-1185">Reference proteome</keyword>
<evidence type="ECO:0000313" key="2">
    <source>
        <dbReference type="Proteomes" id="UP000007305"/>
    </source>
</evidence>
<organism evidence="1 2">
    <name type="scientific">Zea mays</name>
    <name type="common">Maize</name>
    <dbReference type="NCBI Taxonomy" id="4577"/>
    <lineage>
        <taxon>Eukaryota</taxon>
        <taxon>Viridiplantae</taxon>
        <taxon>Streptophyta</taxon>
        <taxon>Embryophyta</taxon>
        <taxon>Tracheophyta</taxon>
        <taxon>Spermatophyta</taxon>
        <taxon>Magnoliopsida</taxon>
        <taxon>Liliopsida</taxon>
        <taxon>Poales</taxon>
        <taxon>Poaceae</taxon>
        <taxon>PACMAD clade</taxon>
        <taxon>Panicoideae</taxon>
        <taxon>Andropogonodae</taxon>
        <taxon>Andropogoneae</taxon>
        <taxon>Tripsacinae</taxon>
        <taxon>Zea</taxon>
    </lineage>
</organism>
<reference evidence="1" key="3">
    <citation type="submission" date="2021-05" db="UniProtKB">
        <authorList>
            <consortium name="EnsemblPlants"/>
        </authorList>
    </citation>
    <scope>IDENTIFICATION</scope>
    <source>
        <strain evidence="1">cv. B73</strain>
    </source>
</reference>
<dbReference type="AlphaFoldDB" id="A0A804NKM5"/>
<name>A0A804NKM5_MAIZE</name>
<dbReference type="InParanoid" id="A0A804NKM5"/>
<dbReference type="EnsemblPlants" id="Zm00001eb167680_T001">
    <property type="protein sequence ID" value="Zm00001eb167680_P001"/>
    <property type="gene ID" value="Zm00001eb167680"/>
</dbReference>
<dbReference type="Gramene" id="Zm00001eb167680_T001">
    <property type="protein sequence ID" value="Zm00001eb167680_P001"/>
    <property type="gene ID" value="Zm00001eb167680"/>
</dbReference>
<dbReference type="Proteomes" id="UP000007305">
    <property type="component" value="Chromosome 4"/>
</dbReference>
<accession>A0A804NKM5</accession>
<sequence>MRPERSFKKRRRRLVHGDVDGALAGDLVGAVFRLLLLRRRLLGPGGRLGVRGLRPAPAAASAAAVEAVAAGAAARPRALALRRRVGRLHGGRGRLPPAQLGRLGPGRGQLLELGLRGRRRLVVEARHGVGFEGINRLVLKGIEQTGSSVM</sequence>
<reference evidence="2" key="1">
    <citation type="journal article" date="2009" name="Science">
        <title>The B73 maize genome: complexity, diversity, and dynamics.</title>
        <authorList>
            <person name="Schnable P.S."/>
            <person name="Ware D."/>
            <person name="Fulton R.S."/>
            <person name="Stein J.C."/>
            <person name="Wei F."/>
            <person name="Pasternak S."/>
            <person name="Liang C."/>
            <person name="Zhang J."/>
            <person name="Fulton L."/>
            <person name="Graves T.A."/>
            <person name="Minx P."/>
            <person name="Reily A.D."/>
            <person name="Courtney L."/>
            <person name="Kruchowski S.S."/>
            <person name="Tomlinson C."/>
            <person name="Strong C."/>
            <person name="Delehaunty K."/>
            <person name="Fronick C."/>
            <person name="Courtney B."/>
            <person name="Rock S.M."/>
            <person name="Belter E."/>
            <person name="Du F."/>
            <person name="Kim K."/>
            <person name="Abbott R.M."/>
            <person name="Cotton M."/>
            <person name="Levy A."/>
            <person name="Marchetto P."/>
            <person name="Ochoa K."/>
            <person name="Jackson S.M."/>
            <person name="Gillam B."/>
            <person name="Chen W."/>
            <person name="Yan L."/>
            <person name="Higginbotham J."/>
            <person name="Cardenas M."/>
            <person name="Waligorski J."/>
            <person name="Applebaum E."/>
            <person name="Phelps L."/>
            <person name="Falcone J."/>
            <person name="Kanchi K."/>
            <person name="Thane T."/>
            <person name="Scimone A."/>
            <person name="Thane N."/>
            <person name="Henke J."/>
            <person name="Wang T."/>
            <person name="Ruppert J."/>
            <person name="Shah N."/>
            <person name="Rotter K."/>
            <person name="Hodges J."/>
            <person name="Ingenthron E."/>
            <person name="Cordes M."/>
            <person name="Kohlberg S."/>
            <person name="Sgro J."/>
            <person name="Delgado B."/>
            <person name="Mead K."/>
            <person name="Chinwalla A."/>
            <person name="Leonard S."/>
            <person name="Crouse K."/>
            <person name="Collura K."/>
            <person name="Kudrna D."/>
            <person name="Currie J."/>
            <person name="He R."/>
            <person name="Angelova A."/>
            <person name="Rajasekar S."/>
            <person name="Mueller T."/>
            <person name="Lomeli R."/>
            <person name="Scara G."/>
            <person name="Ko A."/>
            <person name="Delaney K."/>
            <person name="Wissotski M."/>
            <person name="Lopez G."/>
            <person name="Campos D."/>
            <person name="Braidotti M."/>
            <person name="Ashley E."/>
            <person name="Golser W."/>
            <person name="Kim H."/>
            <person name="Lee S."/>
            <person name="Lin J."/>
            <person name="Dujmic Z."/>
            <person name="Kim W."/>
            <person name="Talag J."/>
            <person name="Zuccolo A."/>
            <person name="Fan C."/>
            <person name="Sebastian A."/>
            <person name="Kramer M."/>
            <person name="Spiegel L."/>
            <person name="Nascimento L."/>
            <person name="Zutavern T."/>
            <person name="Miller B."/>
            <person name="Ambroise C."/>
            <person name="Muller S."/>
            <person name="Spooner W."/>
            <person name="Narechania A."/>
            <person name="Ren L."/>
            <person name="Wei S."/>
            <person name="Kumari S."/>
            <person name="Faga B."/>
            <person name="Levy M.J."/>
            <person name="McMahan L."/>
            <person name="Van Buren P."/>
            <person name="Vaughn M.W."/>
            <person name="Ying K."/>
            <person name="Yeh C.-T."/>
            <person name="Emrich S.J."/>
            <person name="Jia Y."/>
            <person name="Kalyanaraman A."/>
            <person name="Hsia A.-P."/>
            <person name="Barbazuk W.B."/>
            <person name="Baucom R.S."/>
            <person name="Brutnell T.P."/>
            <person name="Carpita N.C."/>
            <person name="Chaparro C."/>
            <person name="Chia J.-M."/>
            <person name="Deragon J.-M."/>
            <person name="Estill J.C."/>
            <person name="Fu Y."/>
            <person name="Jeddeloh J.A."/>
            <person name="Han Y."/>
            <person name="Lee H."/>
            <person name="Li P."/>
            <person name="Lisch D.R."/>
            <person name="Liu S."/>
            <person name="Liu Z."/>
            <person name="Nagel D.H."/>
            <person name="McCann M.C."/>
            <person name="SanMiguel P."/>
            <person name="Myers A.M."/>
            <person name="Nettleton D."/>
            <person name="Nguyen J."/>
            <person name="Penning B.W."/>
            <person name="Ponnala L."/>
            <person name="Schneider K.L."/>
            <person name="Schwartz D.C."/>
            <person name="Sharma A."/>
            <person name="Soderlund C."/>
            <person name="Springer N.M."/>
            <person name="Sun Q."/>
            <person name="Wang H."/>
            <person name="Waterman M."/>
            <person name="Westerman R."/>
            <person name="Wolfgruber T.K."/>
            <person name="Yang L."/>
            <person name="Yu Y."/>
            <person name="Zhang L."/>
            <person name="Zhou S."/>
            <person name="Zhu Q."/>
            <person name="Bennetzen J.L."/>
            <person name="Dawe R.K."/>
            <person name="Jiang J."/>
            <person name="Jiang N."/>
            <person name="Presting G.G."/>
            <person name="Wessler S.R."/>
            <person name="Aluru S."/>
            <person name="Martienssen R.A."/>
            <person name="Clifton S.W."/>
            <person name="McCombie W.R."/>
            <person name="Wing R.A."/>
            <person name="Wilson R.K."/>
        </authorList>
    </citation>
    <scope>NUCLEOTIDE SEQUENCE [LARGE SCALE GENOMIC DNA]</scope>
    <source>
        <strain evidence="2">cv. B73</strain>
    </source>
</reference>
<reference evidence="1" key="2">
    <citation type="submission" date="2019-07" db="EMBL/GenBank/DDBJ databases">
        <authorList>
            <person name="Seetharam A."/>
            <person name="Woodhouse M."/>
            <person name="Cannon E."/>
        </authorList>
    </citation>
    <scope>NUCLEOTIDE SEQUENCE [LARGE SCALE GENOMIC DNA]</scope>
    <source>
        <strain evidence="1">cv. B73</strain>
    </source>
</reference>
<evidence type="ECO:0000313" key="1">
    <source>
        <dbReference type="EnsemblPlants" id="Zm00001eb167680_P001"/>
    </source>
</evidence>
<protein>
    <submittedName>
        <fullName evidence="1">Uncharacterized protein</fullName>
    </submittedName>
</protein>